<evidence type="ECO:0000259" key="2">
    <source>
        <dbReference type="Pfam" id="PF18974"/>
    </source>
</evidence>
<feature type="domain" description="DUF5710" evidence="2">
    <location>
        <begin position="71"/>
        <end position="106"/>
    </location>
</feature>
<evidence type="ECO:0000256" key="1">
    <source>
        <dbReference type="SAM" id="MobiDB-lite"/>
    </source>
</evidence>
<feature type="compositionally biased region" description="Polar residues" evidence="1">
    <location>
        <begin position="136"/>
        <end position="157"/>
    </location>
</feature>
<proteinExistence type="predicted"/>
<reference evidence="3" key="1">
    <citation type="submission" date="2014-11" db="EMBL/GenBank/DDBJ databases">
        <authorList>
            <person name="Otto D Thomas"/>
            <person name="Naeem Raeece"/>
        </authorList>
    </citation>
    <scope>NUCLEOTIDE SEQUENCE</scope>
</reference>
<feature type="region of interest" description="Disordered" evidence="1">
    <location>
        <begin position="123"/>
        <end position="158"/>
    </location>
</feature>
<sequence>MQQTTPVVSTSQPERLFLDCPFSEKDQVKGLGGQWDANAKKWFVPRDRNRAAFNRWLPSEDHVFLSLPNEEETEEAKRLGARWNPKKRQFYITPYMNSQPFSRWLPASAFSPSASSSLAAAAAAAAAAPPPPPHTPSDQVAPTDPNSSTAHRNSTVMVSHGTPVAMTRAQALSSGDARSDIITVLKIEPATLNDLIFCSNSHSGGVGEGEGEGHRGRTLLKMEAIAESELLQMSHRLGWRTLNSPVLSLLASDLQLLGGSSTSQPSPSGSSADCFSHWINACADELGRFLVTQNYLVTHGRLSCRQDASSHIYTPTLGSVVVKSSLAASGLSQPRSALTCEAFRRLLYVCKCVLSLSRDKRALLKRRMESLKRSNLADRLKEEMNVVMECAKELAKWIRKPENDALFEGLDLSDGVRVSDNFDEVSVWRGGTEGDGLTDPMMSLSQTFNLEMEAGDAGWRVVWTCSKFTSQFLGGGFFSDPSLVREAEEEVDKDGMSFLLQSASIVVRWPEDEDLQFPLQGGFSSVPHPSASLSREEQMRRRKIAASRVTLDAELADLRTGETRKPKPADLASLGYLGARLRFVQTSYGERPVEERPEERDGGRGASEVQGAERTPKRLRQFEVWQSFGPVTFHASNGENFSVGEVIECMERFERMAKPHSCNFDGMPEMEHVMFEGLSKTSIDPSAKRPEGCDPLSDSEDLSSDVFTIRYGS</sequence>
<feature type="region of interest" description="Disordered" evidence="1">
    <location>
        <begin position="588"/>
        <end position="615"/>
    </location>
</feature>
<gene>
    <name evidence="3" type="ORF">Cvel_126</name>
</gene>
<feature type="domain" description="DUF5710" evidence="2">
    <location>
        <begin position="15"/>
        <end position="58"/>
    </location>
</feature>
<name>A0A0G4IG15_9ALVE</name>
<protein>
    <recommendedName>
        <fullName evidence="2">DUF5710 domain-containing protein</fullName>
    </recommendedName>
</protein>
<dbReference type="AlphaFoldDB" id="A0A0G4IG15"/>
<organism evidence="3">
    <name type="scientific">Chromera velia CCMP2878</name>
    <dbReference type="NCBI Taxonomy" id="1169474"/>
    <lineage>
        <taxon>Eukaryota</taxon>
        <taxon>Sar</taxon>
        <taxon>Alveolata</taxon>
        <taxon>Colpodellida</taxon>
        <taxon>Chromeraceae</taxon>
        <taxon>Chromera</taxon>
    </lineage>
</organism>
<feature type="compositionally biased region" description="Basic and acidic residues" evidence="1">
    <location>
        <begin position="591"/>
        <end position="603"/>
    </location>
</feature>
<dbReference type="VEuPathDB" id="CryptoDB:Cvel_126"/>
<evidence type="ECO:0000313" key="3">
    <source>
        <dbReference type="EMBL" id="CEM56214.1"/>
    </source>
</evidence>
<feature type="region of interest" description="Disordered" evidence="1">
    <location>
        <begin position="682"/>
        <end position="701"/>
    </location>
</feature>
<dbReference type="InterPro" id="IPR043764">
    <property type="entry name" value="DUF5710"/>
</dbReference>
<dbReference type="PhylomeDB" id="A0A0G4IG15"/>
<dbReference type="Pfam" id="PF18974">
    <property type="entry name" value="DUF5710"/>
    <property type="match status" value="2"/>
</dbReference>
<accession>A0A0G4IG15</accession>
<dbReference type="EMBL" id="CDMZ01005953">
    <property type="protein sequence ID" value="CEM56214.1"/>
    <property type="molecule type" value="Genomic_DNA"/>
</dbReference>